<dbReference type="EMBL" id="JBHTIW010000009">
    <property type="protein sequence ID" value="MFD0920962.1"/>
    <property type="molecule type" value="Genomic_DNA"/>
</dbReference>
<dbReference type="InterPro" id="IPR050109">
    <property type="entry name" value="HTH-type_TetR-like_transc_reg"/>
</dbReference>
<dbReference type="RefSeq" id="WP_263250444.1">
    <property type="nucleotide sequence ID" value="NZ_BAABLT010000011.1"/>
</dbReference>
<dbReference type="PANTHER" id="PTHR30055">
    <property type="entry name" value="HTH-TYPE TRANSCRIPTIONAL REGULATOR RUTR"/>
    <property type="match status" value="1"/>
</dbReference>
<keyword evidence="3" id="KW-0804">Transcription</keyword>
<keyword evidence="1" id="KW-0805">Transcription regulation</keyword>
<dbReference type="InterPro" id="IPR023772">
    <property type="entry name" value="DNA-bd_HTH_TetR-type_CS"/>
</dbReference>
<dbReference type="PANTHER" id="PTHR30055:SF234">
    <property type="entry name" value="HTH-TYPE TRANSCRIPTIONAL REGULATOR BETI"/>
    <property type="match status" value="1"/>
</dbReference>
<evidence type="ECO:0000313" key="7">
    <source>
        <dbReference type="Proteomes" id="UP001597018"/>
    </source>
</evidence>
<evidence type="ECO:0000313" key="6">
    <source>
        <dbReference type="EMBL" id="MFD0920962.1"/>
    </source>
</evidence>
<comment type="caution">
    <text evidence="6">The sequence shown here is derived from an EMBL/GenBank/DDBJ whole genome shotgun (WGS) entry which is preliminary data.</text>
</comment>
<dbReference type="Proteomes" id="UP001597018">
    <property type="component" value="Unassembled WGS sequence"/>
</dbReference>
<sequence>MPRPTDRGDRILDAAGALMLRHGYRKVTVEDVAKQAGVGKGTVYLHWRTKEALFEALILRESVDLIDELVAALRRAPEEVLPHRFLRRSFLAAIRRPLMHALITGDTELLGNLKRGSLRGQELLAGDQYFALLDQYGLLRTDVPDLRYALGAVVTGFYLVDNLNPESADLDEEAKANALEHAVRTSFEPESRPDRAALATAAAEVAALLEGLTDSYRKWIYEHDPSEPG</sequence>
<dbReference type="InterPro" id="IPR009057">
    <property type="entry name" value="Homeodomain-like_sf"/>
</dbReference>
<keyword evidence="2 4" id="KW-0238">DNA-binding</keyword>
<evidence type="ECO:0000256" key="1">
    <source>
        <dbReference type="ARBA" id="ARBA00023015"/>
    </source>
</evidence>
<feature type="DNA-binding region" description="H-T-H motif" evidence="4">
    <location>
        <begin position="28"/>
        <end position="47"/>
    </location>
</feature>
<dbReference type="Gene3D" id="1.10.357.10">
    <property type="entry name" value="Tetracycline Repressor, domain 2"/>
    <property type="match status" value="1"/>
</dbReference>
<dbReference type="InterPro" id="IPR001647">
    <property type="entry name" value="HTH_TetR"/>
</dbReference>
<protein>
    <submittedName>
        <fullName evidence="6">TetR/AcrR family transcriptional regulator</fullName>
    </submittedName>
</protein>
<evidence type="ECO:0000259" key="5">
    <source>
        <dbReference type="PROSITE" id="PS50977"/>
    </source>
</evidence>
<organism evidence="6 7">
    <name type="scientific">Saccharopolyspora rosea</name>
    <dbReference type="NCBI Taxonomy" id="524884"/>
    <lineage>
        <taxon>Bacteria</taxon>
        <taxon>Bacillati</taxon>
        <taxon>Actinomycetota</taxon>
        <taxon>Actinomycetes</taxon>
        <taxon>Pseudonocardiales</taxon>
        <taxon>Pseudonocardiaceae</taxon>
        <taxon>Saccharopolyspora</taxon>
    </lineage>
</organism>
<evidence type="ECO:0000256" key="2">
    <source>
        <dbReference type="ARBA" id="ARBA00023125"/>
    </source>
</evidence>
<proteinExistence type="predicted"/>
<evidence type="ECO:0000256" key="4">
    <source>
        <dbReference type="PROSITE-ProRule" id="PRU00335"/>
    </source>
</evidence>
<dbReference type="PRINTS" id="PR00455">
    <property type="entry name" value="HTHTETR"/>
</dbReference>
<keyword evidence="7" id="KW-1185">Reference proteome</keyword>
<dbReference type="PROSITE" id="PS50977">
    <property type="entry name" value="HTH_TETR_2"/>
    <property type="match status" value="1"/>
</dbReference>
<accession>A0ABW3FT67</accession>
<name>A0ABW3FT67_9PSEU</name>
<feature type="domain" description="HTH tetR-type" evidence="5">
    <location>
        <begin position="5"/>
        <end position="65"/>
    </location>
</feature>
<evidence type="ECO:0000256" key="3">
    <source>
        <dbReference type="ARBA" id="ARBA00023163"/>
    </source>
</evidence>
<dbReference type="Pfam" id="PF00440">
    <property type="entry name" value="TetR_N"/>
    <property type="match status" value="1"/>
</dbReference>
<gene>
    <name evidence="6" type="ORF">ACFQ16_14525</name>
</gene>
<dbReference type="SUPFAM" id="SSF46689">
    <property type="entry name" value="Homeodomain-like"/>
    <property type="match status" value="1"/>
</dbReference>
<dbReference type="PROSITE" id="PS01081">
    <property type="entry name" value="HTH_TETR_1"/>
    <property type="match status" value="1"/>
</dbReference>
<reference evidence="7" key="1">
    <citation type="journal article" date="2019" name="Int. J. Syst. Evol. Microbiol.">
        <title>The Global Catalogue of Microorganisms (GCM) 10K type strain sequencing project: providing services to taxonomists for standard genome sequencing and annotation.</title>
        <authorList>
            <consortium name="The Broad Institute Genomics Platform"/>
            <consortium name="The Broad Institute Genome Sequencing Center for Infectious Disease"/>
            <person name="Wu L."/>
            <person name="Ma J."/>
        </authorList>
    </citation>
    <scope>NUCLEOTIDE SEQUENCE [LARGE SCALE GENOMIC DNA]</scope>
    <source>
        <strain evidence="7">CCUG 56401</strain>
    </source>
</reference>